<protein>
    <recommendedName>
        <fullName evidence="2 4">U-box domain-containing protein</fullName>
        <ecNumber evidence="2">2.3.2.27</ecNumber>
    </recommendedName>
    <alternativeName>
        <fullName evidence="2">RING-type E3 ubiquitin transferase PUB</fullName>
    </alternativeName>
</protein>
<gene>
    <name evidence="5" type="primary">PUB21_2</name>
    <name evidence="5" type="ORF">CFP56_021544</name>
</gene>
<comment type="pathway">
    <text evidence="2">Protein modification; protein ubiquitination.</text>
</comment>
<dbReference type="InterPro" id="IPR058678">
    <property type="entry name" value="ARM_PUB"/>
</dbReference>
<comment type="caution">
    <text evidence="5">The sequence shown here is derived from an EMBL/GenBank/DDBJ whole genome shotgun (WGS) entry which is preliminary data.</text>
</comment>
<dbReference type="Pfam" id="PF25598">
    <property type="entry name" value="ARM_PUB"/>
    <property type="match status" value="1"/>
</dbReference>
<dbReference type="EMBL" id="PKMF04000033">
    <property type="protein sequence ID" value="KAK7856769.1"/>
    <property type="molecule type" value="Genomic_DNA"/>
</dbReference>
<evidence type="ECO:0000313" key="5">
    <source>
        <dbReference type="EMBL" id="KAK7856769.1"/>
    </source>
</evidence>
<keyword evidence="2" id="KW-0808">Transferase</keyword>
<sequence>MILCSWRRRKGNRSDDNESSDPLNGKNFDSVSLDSMKDPIMLSTAIPTPVVPATPDEVSEICSQIVVATHCGDHKRCKELLGKIKAWGKESECNKRCVVNNGTGCVLSDMFYSFASVSIEKHVDMLGKILSVLTWMFPLGEEGQSKLGSPASLNSMVWVLKNGDPSARQNAVLVLKELLSLNQRLVDTLSEIEGISEALVNIIREPICPKATKSSLTSIYYMISSSSISVALTPRFVELGLVSFITEILVDAEKGICERALGVLAGICDCKEGREEAYKNALTMPLLVKKMLRISETATEFAVCTLWKLFKNAKRDEDDDESVLVEALQAGAFQKLLVLLQLGCDETVKEKATELLKLLNPYRKKLGCVDSSMDFKNVKLLLDTLLQLGCDETVKEKATELLKLLNPYRKKLGCVDSSMDFKCQ</sequence>
<dbReference type="PANTHER" id="PTHR22849">
    <property type="entry name" value="WDSAM1 PROTEIN"/>
    <property type="match status" value="1"/>
</dbReference>
<organism evidence="5">
    <name type="scientific">Quercus suber</name>
    <name type="common">Cork oak</name>
    <dbReference type="NCBI Taxonomy" id="58331"/>
    <lineage>
        <taxon>Eukaryota</taxon>
        <taxon>Viridiplantae</taxon>
        <taxon>Streptophyta</taxon>
        <taxon>Embryophyta</taxon>
        <taxon>Tracheophyta</taxon>
        <taxon>Spermatophyta</taxon>
        <taxon>Magnoliopsida</taxon>
        <taxon>eudicotyledons</taxon>
        <taxon>Gunneridae</taxon>
        <taxon>Pentapetalae</taxon>
        <taxon>rosids</taxon>
        <taxon>fabids</taxon>
        <taxon>Fagales</taxon>
        <taxon>Fagaceae</taxon>
        <taxon>Quercus</taxon>
    </lineage>
</organism>
<reference evidence="5" key="3">
    <citation type="submission" date="2023-07" db="EMBL/GenBank/DDBJ databases">
        <title>An improved reference 1 genome and first organelle genomes of Quercus suber.</title>
        <authorList>
            <consortium name="Genosuber Consortium"/>
            <person name="Usie A."/>
            <person name="Serra O."/>
            <person name="Barros P."/>
        </authorList>
    </citation>
    <scope>NUCLEOTIDE SEQUENCE</scope>
    <source>
        <strain evidence="5">HL8</strain>
        <tissue evidence="5">Leaves</tissue>
    </source>
</reference>
<reference evidence="5" key="1">
    <citation type="submission" date="2017-12" db="EMBL/GenBank/DDBJ databases">
        <authorList>
            <person name="Barbosa P."/>
            <person name="Usie A."/>
            <person name="Ramos A.M."/>
        </authorList>
    </citation>
    <scope>NUCLEOTIDE SEQUENCE</scope>
    <source>
        <strain evidence="5">HL8</strain>
        <tissue evidence="5">Leaves</tissue>
    </source>
</reference>
<dbReference type="GO" id="GO:0061630">
    <property type="term" value="F:ubiquitin protein ligase activity"/>
    <property type="evidence" value="ECO:0007669"/>
    <property type="project" value="UniProtKB-UniRule"/>
</dbReference>
<dbReference type="InterPro" id="IPR016024">
    <property type="entry name" value="ARM-type_fold"/>
</dbReference>
<evidence type="ECO:0000259" key="4">
    <source>
        <dbReference type="Pfam" id="PF25598"/>
    </source>
</evidence>
<feature type="domain" description="U-box" evidence="4">
    <location>
        <begin position="57"/>
        <end position="376"/>
    </location>
</feature>
<accession>A0AAW0M0Z9</accession>
<dbReference type="GO" id="GO:0016567">
    <property type="term" value="P:protein ubiquitination"/>
    <property type="evidence" value="ECO:0007669"/>
    <property type="project" value="UniProtKB-UniRule"/>
</dbReference>
<evidence type="ECO:0000256" key="3">
    <source>
        <dbReference type="SAM" id="MobiDB-lite"/>
    </source>
</evidence>
<evidence type="ECO:0000256" key="2">
    <source>
        <dbReference type="RuleBase" id="RU369093"/>
    </source>
</evidence>
<evidence type="ECO:0000256" key="1">
    <source>
        <dbReference type="ARBA" id="ARBA00022786"/>
    </source>
</evidence>
<name>A0AAW0M0Z9_QUESU</name>
<feature type="compositionally biased region" description="Basic residues" evidence="3">
    <location>
        <begin position="1"/>
        <end position="11"/>
    </location>
</feature>
<dbReference type="PANTHER" id="PTHR22849:SF61">
    <property type="entry name" value="U-BOX DOMAIN-CONTAINING PROTEIN 21"/>
    <property type="match status" value="1"/>
</dbReference>
<dbReference type="InterPro" id="IPR011989">
    <property type="entry name" value="ARM-like"/>
</dbReference>
<dbReference type="EC" id="2.3.2.27" evidence="2"/>
<reference evidence="5" key="2">
    <citation type="journal article" date="2018" name="Sci. Data">
        <title>The draft genome sequence of cork oak.</title>
        <authorList>
            <person name="Ramos A.M."/>
            <person name="Usie A."/>
            <person name="Barbosa P."/>
            <person name="Barros P.M."/>
            <person name="Capote T."/>
            <person name="Chaves I."/>
            <person name="Simoes F."/>
            <person name="Abreu I."/>
            <person name="Carrasquinho I."/>
            <person name="Faro C."/>
            <person name="Guimaraes J.B."/>
            <person name="Mendonca D."/>
            <person name="Nobrega F."/>
            <person name="Rodrigues L."/>
            <person name="Saibo N.J.M."/>
            <person name="Varela M.C."/>
            <person name="Egas C."/>
            <person name="Matos J."/>
            <person name="Miguel C.M."/>
            <person name="Oliveira M.M."/>
            <person name="Ricardo C.P."/>
            <person name="Goncalves S."/>
        </authorList>
    </citation>
    <scope>NUCLEOTIDE SEQUENCE [LARGE SCALE GENOMIC DNA]</scope>
    <source>
        <strain evidence="5">HL8</strain>
    </source>
</reference>
<dbReference type="AlphaFoldDB" id="A0AAW0M0Z9"/>
<dbReference type="InterPro" id="IPR045185">
    <property type="entry name" value="PUB22/23/24-like"/>
</dbReference>
<dbReference type="SUPFAM" id="SSF48371">
    <property type="entry name" value="ARM repeat"/>
    <property type="match status" value="1"/>
</dbReference>
<feature type="region of interest" description="Disordered" evidence="3">
    <location>
        <begin position="1"/>
        <end position="31"/>
    </location>
</feature>
<comment type="catalytic activity">
    <reaction evidence="2">
        <text>S-ubiquitinyl-[E2 ubiquitin-conjugating enzyme]-L-cysteine + [acceptor protein]-L-lysine = [E2 ubiquitin-conjugating enzyme]-L-cysteine + N(6)-ubiquitinyl-[acceptor protein]-L-lysine.</text>
        <dbReference type="EC" id="2.3.2.27"/>
    </reaction>
</comment>
<keyword evidence="1 2" id="KW-0833">Ubl conjugation pathway</keyword>
<proteinExistence type="predicted"/>
<comment type="function">
    <text evidence="2">Functions as an E3 ubiquitin ligase.</text>
</comment>
<dbReference type="Gene3D" id="1.25.10.10">
    <property type="entry name" value="Leucine-rich Repeat Variant"/>
    <property type="match status" value="1"/>
</dbReference>